<dbReference type="AlphaFoldDB" id="A0A1G1WFG0"/>
<organism evidence="3 4">
    <name type="scientific">Candidatus Woykebacteria bacterium RBG_19FT_COMBO_43_10</name>
    <dbReference type="NCBI Taxonomy" id="1802598"/>
    <lineage>
        <taxon>Bacteria</taxon>
        <taxon>Candidatus Woykeibacteriota</taxon>
    </lineage>
</organism>
<protein>
    <recommendedName>
        <fullName evidence="2">Metallo-beta-lactamase domain-containing protein</fullName>
    </recommendedName>
</protein>
<comment type="caution">
    <text evidence="3">The sequence shown here is derived from an EMBL/GenBank/DDBJ whole genome shotgun (WGS) entry which is preliminary data.</text>
</comment>
<dbReference type="SUPFAM" id="SSF56281">
    <property type="entry name" value="Metallo-hydrolase/oxidoreductase"/>
    <property type="match status" value="1"/>
</dbReference>
<dbReference type="PANTHER" id="PTHR30619:SF1">
    <property type="entry name" value="RECOMBINATION PROTEIN 2"/>
    <property type="match status" value="1"/>
</dbReference>
<evidence type="ECO:0000259" key="2">
    <source>
        <dbReference type="SMART" id="SM00849"/>
    </source>
</evidence>
<keyword evidence="1" id="KW-0812">Transmembrane</keyword>
<proteinExistence type="predicted"/>
<feature type="domain" description="Metallo-beta-lactamase" evidence="2">
    <location>
        <begin position="45"/>
        <end position="238"/>
    </location>
</feature>
<accession>A0A1G1WFG0</accession>
<sequence>MEEWLRNNKSRLVLNSLVVCNIIIWSFFFSLPDNKLHLKIYDVGQGDAIFLRTAKDFRLLIDGGPSNKVLEYLGQDLPFYSKSIDLLILTHPQADHLTGLVEIVKRYNIKTLWISDAKNETRVFGEWQAVLRETDIDPLVVNQGDKLILPDSTEIRVLSPKRQIVNQDVNAASVVVLVSYGDFDALLTGDADRHVQPYTGNEDQVEVFKVPHHGAKESINQNFAATLSPEVSVISVGAKNKYGHPNQNVINFLENLGSKVYRTDKNGTIEIVSDGKSWYTRTSSKF</sequence>
<dbReference type="InterPro" id="IPR001279">
    <property type="entry name" value="Metallo-B-lactamas"/>
</dbReference>
<feature type="transmembrane region" description="Helical" evidence="1">
    <location>
        <begin position="12"/>
        <end position="31"/>
    </location>
</feature>
<keyword evidence="1" id="KW-1133">Transmembrane helix</keyword>
<evidence type="ECO:0000256" key="1">
    <source>
        <dbReference type="SAM" id="Phobius"/>
    </source>
</evidence>
<evidence type="ECO:0000313" key="4">
    <source>
        <dbReference type="Proteomes" id="UP000176645"/>
    </source>
</evidence>
<name>A0A1G1WFG0_9BACT</name>
<dbReference type="InterPro" id="IPR036866">
    <property type="entry name" value="RibonucZ/Hydroxyglut_hydro"/>
</dbReference>
<dbReference type="Gene3D" id="3.60.15.10">
    <property type="entry name" value="Ribonuclease Z/Hydroxyacylglutathione hydrolase-like"/>
    <property type="match status" value="1"/>
</dbReference>
<gene>
    <name evidence="3" type="ORF">A2Z42_04470</name>
</gene>
<dbReference type="CDD" id="cd07731">
    <property type="entry name" value="ComA-like_MBL-fold"/>
    <property type="match status" value="1"/>
</dbReference>
<dbReference type="InterPro" id="IPR052159">
    <property type="entry name" value="Competence_DNA_uptake"/>
</dbReference>
<dbReference type="EMBL" id="MHCU01000070">
    <property type="protein sequence ID" value="OGY26394.1"/>
    <property type="molecule type" value="Genomic_DNA"/>
</dbReference>
<keyword evidence="1" id="KW-0472">Membrane</keyword>
<dbReference type="InterPro" id="IPR035681">
    <property type="entry name" value="ComA-like_MBL"/>
</dbReference>
<dbReference type="Proteomes" id="UP000176645">
    <property type="component" value="Unassembled WGS sequence"/>
</dbReference>
<dbReference type="Pfam" id="PF00753">
    <property type="entry name" value="Lactamase_B"/>
    <property type="match status" value="1"/>
</dbReference>
<dbReference type="PANTHER" id="PTHR30619">
    <property type="entry name" value="DNA INTERNALIZATION/COMPETENCE PROTEIN COMEC/REC2"/>
    <property type="match status" value="1"/>
</dbReference>
<evidence type="ECO:0000313" key="3">
    <source>
        <dbReference type="EMBL" id="OGY26394.1"/>
    </source>
</evidence>
<dbReference type="SMART" id="SM00849">
    <property type="entry name" value="Lactamase_B"/>
    <property type="match status" value="1"/>
</dbReference>
<reference evidence="3 4" key="1">
    <citation type="journal article" date="2016" name="Nat. Commun.">
        <title>Thousands of microbial genomes shed light on interconnected biogeochemical processes in an aquifer system.</title>
        <authorList>
            <person name="Anantharaman K."/>
            <person name="Brown C.T."/>
            <person name="Hug L.A."/>
            <person name="Sharon I."/>
            <person name="Castelle C.J."/>
            <person name="Probst A.J."/>
            <person name="Thomas B.C."/>
            <person name="Singh A."/>
            <person name="Wilkins M.J."/>
            <person name="Karaoz U."/>
            <person name="Brodie E.L."/>
            <person name="Williams K.H."/>
            <person name="Hubbard S.S."/>
            <person name="Banfield J.F."/>
        </authorList>
    </citation>
    <scope>NUCLEOTIDE SEQUENCE [LARGE SCALE GENOMIC DNA]</scope>
</reference>